<dbReference type="EMBL" id="OU015584">
    <property type="protein sequence ID" value="CAG5086544.1"/>
    <property type="molecule type" value="Genomic_DNA"/>
</dbReference>
<proteinExistence type="inferred from homology"/>
<evidence type="ECO:0000256" key="2">
    <source>
        <dbReference type="ARBA" id="ARBA00009840"/>
    </source>
</evidence>
<evidence type="ECO:0000256" key="3">
    <source>
        <dbReference type="ARBA" id="ARBA00023054"/>
    </source>
</evidence>
<comment type="function">
    <text evidence="1">Involved in DNA recombination.</text>
</comment>
<protein>
    <recommendedName>
        <fullName evidence="8">DNA recombination protein RmuC</fullName>
    </recommendedName>
</protein>
<dbReference type="GO" id="GO:0006310">
    <property type="term" value="P:DNA recombination"/>
    <property type="evidence" value="ECO:0007669"/>
    <property type="project" value="UniProtKB-KW"/>
</dbReference>
<dbReference type="KEGG" id="ptan:CRYO30217_03168"/>
<reference evidence="6" key="1">
    <citation type="submission" date="2021-04" db="EMBL/GenBank/DDBJ databases">
        <authorList>
            <person name="Rodrigo-Torres L."/>
            <person name="Arahal R. D."/>
            <person name="Lucena T."/>
        </authorList>
    </citation>
    <scope>NUCLEOTIDE SEQUENCE</scope>
    <source>
        <strain evidence="6">AS29M-1</strain>
    </source>
</reference>
<feature type="coiled-coil region" evidence="5">
    <location>
        <begin position="150"/>
        <end position="202"/>
    </location>
</feature>
<dbReference type="Proteomes" id="UP000683507">
    <property type="component" value="Chromosome"/>
</dbReference>
<evidence type="ECO:0000313" key="6">
    <source>
        <dbReference type="EMBL" id="CAG5086544.1"/>
    </source>
</evidence>
<organism evidence="6 7">
    <name type="scientific">Parvicella tangerina</name>
    <dbReference type="NCBI Taxonomy" id="2829795"/>
    <lineage>
        <taxon>Bacteria</taxon>
        <taxon>Pseudomonadati</taxon>
        <taxon>Bacteroidota</taxon>
        <taxon>Flavobacteriia</taxon>
        <taxon>Flavobacteriales</taxon>
        <taxon>Parvicellaceae</taxon>
        <taxon>Parvicella</taxon>
    </lineage>
</organism>
<dbReference type="PANTHER" id="PTHR30563">
    <property type="entry name" value="DNA RECOMBINATION PROTEIN RMUC"/>
    <property type="match status" value="1"/>
</dbReference>
<keyword evidence="4" id="KW-0233">DNA recombination</keyword>
<evidence type="ECO:0000256" key="5">
    <source>
        <dbReference type="SAM" id="Coils"/>
    </source>
</evidence>
<dbReference type="InterPro" id="IPR003798">
    <property type="entry name" value="DNA_recombination_RmuC"/>
</dbReference>
<sequence length="454" mass="51829">MEILFLVIGVILGTIIGFLIGKSKQGSSNNEHTDQANLVQKLEAIQMENRELSVSKGELAKEREILSQRNSSIEEELKDLRNSYSMEKEKNATLLEKQKNLEELLVKQKEELTAVQEKFTKEFELIATKILDQKSKVFKEENKESIGELLNPLKERIKEFQEKVEKTNEEGVKRNSVLSEQIKQLRDLNQEITEETKSLTKALRGDSKTQGNWGELQLEAILEKAGLQKDVHYSKESNLKTEDGSNQRLDYIINLPDGKNLILDSKVSLTAYSKYFDTEDEEERAKNLKQHLDSINVHIKSLSDKDYHKLYGINPPDYVLMFIANEPALTMALREDPSIYEKALSKNLVLVSTTTLLATLRTISYIWKQDLQNKNAEEIARQAANLYDKFVGFTDDILKLGAQLKTATGTYEEAAKKLYEGRGNLVKRAEDLKKLGVNPSKDVDNRLVERSKED</sequence>
<dbReference type="Pfam" id="PF02646">
    <property type="entry name" value="RmuC"/>
    <property type="match status" value="1"/>
</dbReference>
<dbReference type="AlphaFoldDB" id="A0A916JQN4"/>
<keyword evidence="3 5" id="KW-0175">Coiled coil</keyword>
<evidence type="ECO:0000313" key="7">
    <source>
        <dbReference type="Proteomes" id="UP000683507"/>
    </source>
</evidence>
<dbReference type="PANTHER" id="PTHR30563:SF0">
    <property type="entry name" value="DNA RECOMBINATION PROTEIN RMUC"/>
    <property type="match status" value="1"/>
</dbReference>
<accession>A0A916JQN4</accession>
<dbReference type="RefSeq" id="WP_258543356.1">
    <property type="nucleotide sequence ID" value="NZ_OU015584.1"/>
</dbReference>
<gene>
    <name evidence="6" type="ORF">CRYO30217_03168</name>
</gene>
<feature type="coiled-coil region" evidence="5">
    <location>
        <begin position="56"/>
        <end position="118"/>
    </location>
</feature>
<evidence type="ECO:0000256" key="4">
    <source>
        <dbReference type="ARBA" id="ARBA00023172"/>
    </source>
</evidence>
<comment type="similarity">
    <text evidence="2">Belongs to the RmuC family.</text>
</comment>
<keyword evidence="7" id="KW-1185">Reference proteome</keyword>
<evidence type="ECO:0000256" key="1">
    <source>
        <dbReference type="ARBA" id="ARBA00003416"/>
    </source>
</evidence>
<name>A0A916JQN4_9FLAO</name>
<evidence type="ECO:0008006" key="8">
    <source>
        <dbReference type="Google" id="ProtNLM"/>
    </source>
</evidence>